<evidence type="ECO:0000256" key="1">
    <source>
        <dbReference type="PROSITE-ProRule" id="PRU00169"/>
    </source>
</evidence>
<dbReference type="GO" id="GO:0016301">
    <property type="term" value="F:kinase activity"/>
    <property type="evidence" value="ECO:0007669"/>
    <property type="project" value="InterPro"/>
</dbReference>
<organism evidence="3 4">
    <name type="scientific">Candidatus Coprenecus avistercoris</name>
    <dbReference type="NCBI Taxonomy" id="2840730"/>
    <lineage>
        <taxon>Bacteria</taxon>
        <taxon>Pseudomonadati</taxon>
        <taxon>Bacteroidota</taxon>
        <taxon>Bacteroidia</taxon>
        <taxon>Bacteroidales</taxon>
        <taxon>Rikenellaceae</taxon>
        <taxon>Rikenellaceae incertae sedis</taxon>
        <taxon>Candidatus Coprenecus</taxon>
    </lineage>
</organism>
<evidence type="ECO:0000259" key="2">
    <source>
        <dbReference type="PROSITE" id="PS50110"/>
    </source>
</evidence>
<dbReference type="InterPro" id="IPR013815">
    <property type="entry name" value="ATP_grasp_subdomain_1"/>
</dbReference>
<reference evidence="3" key="2">
    <citation type="journal article" date="2021" name="PeerJ">
        <title>Extensive microbial diversity within the chicken gut microbiome revealed by metagenomics and culture.</title>
        <authorList>
            <person name="Gilroy R."/>
            <person name="Ravi A."/>
            <person name="Getino M."/>
            <person name="Pursley I."/>
            <person name="Horton D.L."/>
            <person name="Alikhan N.F."/>
            <person name="Baker D."/>
            <person name="Gharbi K."/>
            <person name="Hall N."/>
            <person name="Watson M."/>
            <person name="Adriaenssens E.M."/>
            <person name="Foster-Nyarko E."/>
            <person name="Jarju S."/>
            <person name="Secka A."/>
            <person name="Antonio M."/>
            <person name="Oren A."/>
            <person name="Chaudhuri R.R."/>
            <person name="La Ragione R."/>
            <person name="Hildebrand F."/>
            <person name="Pallen M.J."/>
        </authorList>
    </citation>
    <scope>NUCLEOTIDE SEQUENCE</scope>
    <source>
        <strain evidence="3">ChiHjej13B12-12457</strain>
    </source>
</reference>
<dbReference type="Pfam" id="PF01326">
    <property type="entry name" value="PPDK_N"/>
    <property type="match status" value="1"/>
</dbReference>
<comment type="caution">
    <text evidence="3">The sequence shown here is derived from an EMBL/GenBank/DDBJ whole genome shotgun (WGS) entry which is preliminary data.</text>
</comment>
<proteinExistence type="predicted"/>
<dbReference type="AlphaFoldDB" id="A0A9D1J643"/>
<dbReference type="Gene3D" id="3.40.50.2300">
    <property type="match status" value="2"/>
</dbReference>
<evidence type="ECO:0000313" key="4">
    <source>
        <dbReference type="Proteomes" id="UP000886744"/>
    </source>
</evidence>
<evidence type="ECO:0000313" key="3">
    <source>
        <dbReference type="EMBL" id="HIR62198.1"/>
    </source>
</evidence>
<dbReference type="Proteomes" id="UP000886744">
    <property type="component" value="Unassembled WGS sequence"/>
</dbReference>
<dbReference type="SUPFAM" id="SSF52172">
    <property type="entry name" value="CheY-like"/>
    <property type="match status" value="1"/>
</dbReference>
<dbReference type="InterPro" id="IPR002192">
    <property type="entry name" value="PPDK_AMP/ATP-bd"/>
</dbReference>
<dbReference type="SUPFAM" id="SSF56059">
    <property type="entry name" value="Glutathione synthetase ATP-binding domain-like"/>
    <property type="match status" value="1"/>
</dbReference>
<protein>
    <submittedName>
        <fullName evidence="3">Phosphoenolpyruvate synthase</fullName>
    </submittedName>
</protein>
<sequence length="981" mass="110929">MPMVRTDYNSLMVKRIRRILMISSSYDAYILEEDGQIEAQLYREYIDLNISNPPVLTWVNTTQEAVALLEQNHEFDLIINMFNMRDADIFDQARNIRERWPEIPIVILTNFSKELLKKIGAADQSAIDYIFTWNGNADLILAIVKLLEDRMNADSDILSSGVQAILLVEDSIRYYSTYLPAIYKLVLKQSAEFLKEALNEQQLKIRKRARPKILLATNYDEAMELYTKYRKNLLGVISDVGFVMHKGDRPEMEKIDAGIDLCRYIREDIPQMPIILQSSQGSVAEIAREIGAGFIEKYSSTLLIQLSEYISEEFGFGDFVVKDLDTHLVIARAKDLKELQALIAEIPDRELEYYASKNRLSKWMYSRGLFSLGRRIRKASLSDFSSPEDVRKFIIRQIKDYRIQAGQGIIASFDKDTYTHYIRFARMGEGSLGGKARGLAFMNSILQKYGMVSKYSGVRVSIPRTVVVATDYFDRFILENGLQYVIDSDISDEELLSEFVSSRLPEELVEQLRAYIGTVSTPLAVRSSSKLEDSHYQPFAGIYSTYMIPCVENRDQMLRLLGKAIKSVYASVYLAASRAYLRTTGNLLSEEKMAVVIQGVCGTEDRGYFFPTASGVAKSMNFYPMEGEKPEDGVVNIAFGLGKLVVDGGKTLRFCPKYPAKAVQMSTPRFALKDGQDTMYALDLKPEEFKTSIDDGINIHKFSIPETEGFRNLSKVASTWDFQSQMLRPGTFSDGMRVISFANILQYDVIPLPQILTDLLEICRRELRCEVEMEFALDMDVPKGEDAVLSVLQVRPIAEFAEEQSMDWSTVSTDNALIYSESALGAGYIDGVTDVIYVRQEVFDKSRTEEIASQIEEVNAMMAASGRSYILIGPGRWGSSDPWLGVPVRWNQISEAKVIVECGIEGFCIDPSQGTHFFQNITSLGIGYFTVNPFRGEGICDLERIGRAEVVAEKSFIKAVRFPEPLTVYIDCRLGRGIVML</sequence>
<dbReference type="GO" id="GO:0000160">
    <property type="term" value="P:phosphorelay signal transduction system"/>
    <property type="evidence" value="ECO:0007669"/>
    <property type="project" value="InterPro"/>
</dbReference>
<feature type="domain" description="Response regulatory" evidence="2">
    <location>
        <begin position="28"/>
        <end position="147"/>
    </location>
</feature>
<dbReference type="GO" id="GO:0005524">
    <property type="term" value="F:ATP binding"/>
    <property type="evidence" value="ECO:0007669"/>
    <property type="project" value="InterPro"/>
</dbReference>
<gene>
    <name evidence="3" type="ORF">IAC94_01570</name>
</gene>
<dbReference type="InterPro" id="IPR011006">
    <property type="entry name" value="CheY-like_superfamily"/>
</dbReference>
<dbReference type="CDD" id="cd00156">
    <property type="entry name" value="REC"/>
    <property type="match status" value="1"/>
</dbReference>
<reference evidence="3" key="1">
    <citation type="submission" date="2020-10" db="EMBL/GenBank/DDBJ databases">
        <authorList>
            <person name="Gilroy R."/>
        </authorList>
    </citation>
    <scope>NUCLEOTIDE SEQUENCE</scope>
    <source>
        <strain evidence="3">ChiHjej13B12-12457</strain>
    </source>
</reference>
<dbReference type="PROSITE" id="PS50110">
    <property type="entry name" value="RESPONSE_REGULATORY"/>
    <property type="match status" value="1"/>
</dbReference>
<comment type="caution">
    <text evidence="1">Lacks conserved residue(s) required for the propagation of feature annotation.</text>
</comment>
<dbReference type="Gene3D" id="3.30.1490.20">
    <property type="entry name" value="ATP-grasp fold, A domain"/>
    <property type="match status" value="1"/>
</dbReference>
<accession>A0A9D1J643</accession>
<name>A0A9D1J643_9BACT</name>
<dbReference type="InterPro" id="IPR001789">
    <property type="entry name" value="Sig_transdc_resp-reg_receiver"/>
</dbReference>
<dbReference type="EMBL" id="DVHI01000025">
    <property type="protein sequence ID" value="HIR62198.1"/>
    <property type="molecule type" value="Genomic_DNA"/>
</dbReference>